<dbReference type="RefSeq" id="WP_168608043.1">
    <property type="nucleotide sequence ID" value="NZ_JAAZQD010000001.1"/>
</dbReference>
<keyword evidence="3" id="KW-1185">Reference proteome</keyword>
<protein>
    <submittedName>
        <fullName evidence="2">Uncharacterized protein</fullName>
    </submittedName>
</protein>
<dbReference type="EMBL" id="JAAZQD010000001">
    <property type="protein sequence ID" value="NKZ37364.1"/>
    <property type="molecule type" value="Genomic_DNA"/>
</dbReference>
<feature type="region of interest" description="Disordered" evidence="1">
    <location>
        <begin position="1"/>
        <end position="25"/>
    </location>
</feature>
<dbReference type="Proteomes" id="UP000541636">
    <property type="component" value="Unassembled WGS sequence"/>
</dbReference>
<accession>A0A846ZCX9</accession>
<sequence>MAIKLPRGLDGRTRDKNPPKAGEIRQKRGDTLISTLRREYGVSFAAGFRSDAKLETVRERTGKSLHQLVRDMPKKK</sequence>
<evidence type="ECO:0000313" key="3">
    <source>
        <dbReference type="Proteomes" id="UP000541636"/>
    </source>
</evidence>
<evidence type="ECO:0000256" key="1">
    <source>
        <dbReference type="SAM" id="MobiDB-lite"/>
    </source>
</evidence>
<organism evidence="2 3">
    <name type="scientific">Oleiagrimonas citrea</name>
    <dbReference type="NCBI Taxonomy" id="1665687"/>
    <lineage>
        <taxon>Bacteria</taxon>
        <taxon>Pseudomonadati</taxon>
        <taxon>Pseudomonadota</taxon>
        <taxon>Gammaproteobacteria</taxon>
        <taxon>Lysobacterales</taxon>
        <taxon>Rhodanobacteraceae</taxon>
        <taxon>Oleiagrimonas</taxon>
    </lineage>
</organism>
<reference evidence="2 3" key="1">
    <citation type="journal article" date="2017" name="Int. J. Syst. Evol. Microbiol.">
        <title>Oleiagrimonas citrea sp. nov., a marine bacterium isolated from tidal flat sediment and emended description of the genus Oleiagrimonas Fang et al. 2015 and Oleiagrimonas soli.</title>
        <authorList>
            <person name="Yang S.H."/>
            <person name="Seo H.S."/>
            <person name="Seong C.N."/>
            <person name="Kwon K.K."/>
        </authorList>
    </citation>
    <scope>NUCLEOTIDE SEQUENCE [LARGE SCALE GENOMIC DNA]</scope>
    <source>
        <strain evidence="2 3">MEBiC09124</strain>
    </source>
</reference>
<name>A0A846ZCX9_9GAMM</name>
<dbReference type="AlphaFoldDB" id="A0A846ZCX9"/>
<proteinExistence type="predicted"/>
<feature type="compositionally biased region" description="Basic and acidic residues" evidence="1">
    <location>
        <begin position="7"/>
        <end position="25"/>
    </location>
</feature>
<gene>
    <name evidence="2" type="ORF">HF690_00160</name>
</gene>
<evidence type="ECO:0000313" key="2">
    <source>
        <dbReference type="EMBL" id="NKZ37364.1"/>
    </source>
</evidence>
<comment type="caution">
    <text evidence="2">The sequence shown here is derived from an EMBL/GenBank/DDBJ whole genome shotgun (WGS) entry which is preliminary data.</text>
</comment>